<sequence length="642" mass="70890">MSATIDSQPAVDQLIEHDGKSYSTVKEGLAYILVPPNARTEQDPKSKRNHKGDDSDQQAQSVFYNPIQQFNRDLSVLAIKAFGEHMCAVRKQAHDKKVDQAAKKRERKRQAEDDAGEDKRRKGNHEAENGTEATNGKMDVDTAEAPRESKYKPKFRVLDALSASGLRALRYAQEIPFVTTVVANDMSPAAVDAIRLNVQHNKLTDKITPSTGNAIGHMYNAAYYIPTPEDGPSAHTQLKYDVIDLDPYGTAAPFLDAAVQALNDGGLLCVTCTDAGVFASCGYIEKTYSLYGGLPLKGPHSHEAGLRLILNSIAKAAAVQGIAIEPLLSLSIDFYARVWVRVKKSPADVKFLAGKTMLVHQCDTGCGSFQIQPLARHTPQKNFLNYKHTASLSAADSRCPHCGFKTHVAGPMWAGPLHNPYFIRRILDMLPNVDKSIYGTTARIEGMLTSALDELDTLENNLQTFKGETEAPFIPSIPGHVTDPHPFFFIPSYLCKVLHCQSPSEAAIKGALRHAGYVATRSHTKPGTIKTDASYDAIWEIIREWSRQKAPVKEGKVGETQAGFKILQKMRKVDASEEKNEGEEKGEDVEEEPATQPPADIFKFKIKFDERLGKDYHSKKLMRYQTNPRANWGPMSRAKGAS</sequence>
<feature type="compositionally biased region" description="Basic and acidic residues" evidence="10">
    <location>
        <begin position="138"/>
        <end position="147"/>
    </location>
</feature>
<dbReference type="AlphaFoldDB" id="A0A074WAD1"/>
<dbReference type="Proteomes" id="UP000027730">
    <property type="component" value="Unassembled WGS sequence"/>
</dbReference>
<keyword evidence="2 9" id="KW-0489">Methyltransferase</keyword>
<keyword evidence="1 9" id="KW-0820">tRNA-binding</keyword>
<gene>
    <name evidence="11" type="ORF">M436DRAFT_55043</name>
</gene>
<accession>A0A074WAD1</accession>
<evidence type="ECO:0000256" key="3">
    <source>
        <dbReference type="ARBA" id="ARBA00022679"/>
    </source>
</evidence>
<keyword evidence="3 9" id="KW-0808">Transferase</keyword>
<dbReference type="GO" id="GO:0160104">
    <property type="term" value="F:tRNA (guanine(26)-N2)-dimethyltransferase activity"/>
    <property type="evidence" value="ECO:0007669"/>
    <property type="project" value="UniProtKB-UniRule"/>
</dbReference>
<evidence type="ECO:0000256" key="8">
    <source>
        <dbReference type="ARBA" id="ARBA00051897"/>
    </source>
</evidence>
<keyword evidence="5 9" id="KW-0819">tRNA processing</keyword>
<dbReference type="CDD" id="cd02440">
    <property type="entry name" value="AdoMet_MTases"/>
    <property type="match status" value="1"/>
</dbReference>
<feature type="compositionally biased region" description="Basic and acidic residues" evidence="10">
    <location>
        <begin position="571"/>
        <end position="583"/>
    </location>
</feature>
<keyword evidence="6 9" id="KW-0694">RNA-binding</keyword>
<protein>
    <recommendedName>
        <fullName evidence="7 9">tRNA (guanine(26)-N(2))-dimethyltransferase</fullName>
        <ecNumber evidence="7 9">2.1.1.216</ecNumber>
    </recommendedName>
</protein>
<dbReference type="EMBL" id="KL584719">
    <property type="protein sequence ID" value="KEQ70030.1"/>
    <property type="molecule type" value="Genomic_DNA"/>
</dbReference>
<evidence type="ECO:0000313" key="11">
    <source>
        <dbReference type="EMBL" id="KEQ70030.1"/>
    </source>
</evidence>
<evidence type="ECO:0000256" key="4">
    <source>
        <dbReference type="ARBA" id="ARBA00022691"/>
    </source>
</evidence>
<dbReference type="OrthoDB" id="6349953at2759"/>
<evidence type="ECO:0000256" key="6">
    <source>
        <dbReference type="ARBA" id="ARBA00022884"/>
    </source>
</evidence>
<comment type="catalytic activity">
    <reaction evidence="8 9">
        <text>guanosine(26) in tRNA + 2 S-adenosyl-L-methionine = N(2)-dimethylguanosine(26) in tRNA + 2 S-adenosyl-L-homocysteine + 2 H(+)</text>
        <dbReference type="Rhea" id="RHEA:43140"/>
        <dbReference type="Rhea" id="RHEA-COMP:10359"/>
        <dbReference type="Rhea" id="RHEA-COMP:10360"/>
        <dbReference type="ChEBI" id="CHEBI:15378"/>
        <dbReference type="ChEBI" id="CHEBI:57856"/>
        <dbReference type="ChEBI" id="CHEBI:59789"/>
        <dbReference type="ChEBI" id="CHEBI:74269"/>
        <dbReference type="ChEBI" id="CHEBI:74513"/>
        <dbReference type="EC" id="2.1.1.216"/>
    </reaction>
</comment>
<name>A0A074WAD1_9PEZI</name>
<feature type="region of interest" description="Disordered" evidence="10">
    <location>
        <begin position="570"/>
        <end position="600"/>
    </location>
</feature>
<feature type="region of interest" description="Disordered" evidence="10">
    <location>
        <begin position="90"/>
        <end position="147"/>
    </location>
</feature>
<dbReference type="STRING" id="1043004.A0A074WAD1"/>
<dbReference type="InterPro" id="IPR042296">
    <property type="entry name" value="tRNA_met_Trm1_C"/>
</dbReference>
<dbReference type="PROSITE" id="PS51626">
    <property type="entry name" value="SAM_MT_TRM1"/>
    <property type="match status" value="1"/>
</dbReference>
<feature type="region of interest" description="Disordered" evidence="10">
    <location>
        <begin position="34"/>
        <end position="57"/>
    </location>
</feature>
<dbReference type="GeneID" id="25412050"/>
<evidence type="ECO:0000256" key="2">
    <source>
        <dbReference type="ARBA" id="ARBA00022603"/>
    </source>
</evidence>
<feature type="compositionally biased region" description="Basic and acidic residues" evidence="10">
    <location>
        <begin position="40"/>
        <end position="54"/>
    </location>
</feature>
<dbReference type="Pfam" id="PF02005">
    <property type="entry name" value="TRM"/>
    <property type="match status" value="2"/>
</dbReference>
<evidence type="ECO:0000313" key="12">
    <source>
        <dbReference type="Proteomes" id="UP000027730"/>
    </source>
</evidence>
<feature type="compositionally biased region" description="Acidic residues" evidence="10">
    <location>
        <begin position="584"/>
        <end position="593"/>
    </location>
</feature>
<dbReference type="EC" id="2.1.1.216" evidence="7 9"/>
<evidence type="ECO:0000256" key="7">
    <source>
        <dbReference type="ARBA" id="ARBA00039099"/>
    </source>
</evidence>
<dbReference type="InterPro" id="IPR029063">
    <property type="entry name" value="SAM-dependent_MTases_sf"/>
</dbReference>
<proteinExistence type="inferred from homology"/>
<dbReference type="InterPro" id="IPR002905">
    <property type="entry name" value="Trm1"/>
</dbReference>
<comment type="similarity">
    <text evidence="9">Belongs to the class I-like SAM-binding methyltransferase superfamily. Trm1 family.</text>
</comment>
<dbReference type="HOGENOM" id="CLU_010862_2_0_1"/>
<organism evidence="11 12">
    <name type="scientific">Aureobasidium namibiae CBS 147.97</name>
    <dbReference type="NCBI Taxonomy" id="1043004"/>
    <lineage>
        <taxon>Eukaryota</taxon>
        <taxon>Fungi</taxon>
        <taxon>Dikarya</taxon>
        <taxon>Ascomycota</taxon>
        <taxon>Pezizomycotina</taxon>
        <taxon>Dothideomycetes</taxon>
        <taxon>Dothideomycetidae</taxon>
        <taxon>Dothideales</taxon>
        <taxon>Saccotheciaceae</taxon>
        <taxon>Aureobasidium</taxon>
    </lineage>
</organism>
<evidence type="ECO:0000256" key="10">
    <source>
        <dbReference type="SAM" id="MobiDB-lite"/>
    </source>
</evidence>
<dbReference type="PANTHER" id="PTHR10631">
    <property type="entry name" value="N 2 ,N 2 -DIMETHYLGUANOSINE TRNA METHYLTRANSFERASE"/>
    <property type="match status" value="1"/>
</dbReference>
<evidence type="ECO:0000256" key="9">
    <source>
        <dbReference type="PROSITE-ProRule" id="PRU00958"/>
    </source>
</evidence>
<keyword evidence="12" id="KW-1185">Reference proteome</keyword>
<dbReference type="GO" id="GO:0000049">
    <property type="term" value="F:tRNA binding"/>
    <property type="evidence" value="ECO:0007669"/>
    <property type="project" value="UniProtKB-UniRule"/>
</dbReference>
<reference evidence="11 12" key="1">
    <citation type="journal article" date="2014" name="BMC Genomics">
        <title>Genome sequencing of four Aureobasidium pullulans varieties: biotechnological potential, stress tolerance, and description of new species.</title>
        <authorList>
            <person name="Gostin Ar C."/>
            <person name="Ohm R.A."/>
            <person name="Kogej T."/>
            <person name="Sonjak S."/>
            <person name="Turk M."/>
            <person name="Zajc J."/>
            <person name="Zalar P."/>
            <person name="Grube M."/>
            <person name="Sun H."/>
            <person name="Han J."/>
            <person name="Sharma A."/>
            <person name="Chiniquy J."/>
            <person name="Ngan C.Y."/>
            <person name="Lipzen A."/>
            <person name="Barry K."/>
            <person name="Grigoriev I.V."/>
            <person name="Gunde-Cimerman N."/>
        </authorList>
    </citation>
    <scope>NUCLEOTIDE SEQUENCE [LARGE SCALE GENOMIC DNA]</scope>
    <source>
        <strain evidence="11 12">CBS 147.97</strain>
    </source>
</reference>
<dbReference type="Gene3D" id="3.30.56.70">
    <property type="entry name" value="N2,N2-dimethylguanosine tRNA methyltransferase, C-terminal domain"/>
    <property type="match status" value="1"/>
</dbReference>
<dbReference type="GO" id="GO:0002940">
    <property type="term" value="P:tRNA N2-guanine methylation"/>
    <property type="evidence" value="ECO:0007669"/>
    <property type="project" value="TreeGrafter"/>
</dbReference>
<dbReference type="PANTHER" id="PTHR10631:SF3">
    <property type="entry name" value="TRNA (GUANINE(26)-N(2))-DIMETHYLTRANSFERASE"/>
    <property type="match status" value="1"/>
</dbReference>
<dbReference type="GO" id="GO:0005634">
    <property type="term" value="C:nucleus"/>
    <property type="evidence" value="ECO:0007669"/>
    <property type="project" value="TreeGrafter"/>
</dbReference>
<evidence type="ECO:0000256" key="1">
    <source>
        <dbReference type="ARBA" id="ARBA00022555"/>
    </source>
</evidence>
<dbReference type="SUPFAM" id="SSF53335">
    <property type="entry name" value="S-adenosyl-L-methionine-dependent methyltransferases"/>
    <property type="match status" value="1"/>
</dbReference>
<keyword evidence="4 9" id="KW-0949">S-adenosyl-L-methionine</keyword>
<dbReference type="Gene3D" id="3.40.50.150">
    <property type="entry name" value="Vaccinia Virus protein VP39"/>
    <property type="match status" value="1"/>
</dbReference>
<dbReference type="FunFam" id="3.30.56.70:FF:000001">
    <property type="entry name" value="tRNA (guanine(26)-N(2))-dimethyltransferase"/>
    <property type="match status" value="1"/>
</dbReference>
<evidence type="ECO:0000256" key="5">
    <source>
        <dbReference type="ARBA" id="ARBA00022694"/>
    </source>
</evidence>
<dbReference type="RefSeq" id="XP_013424115.1">
    <property type="nucleotide sequence ID" value="XM_013568661.1"/>
</dbReference>
<feature type="compositionally biased region" description="Basic and acidic residues" evidence="10">
    <location>
        <begin position="95"/>
        <end position="128"/>
    </location>
</feature>